<dbReference type="PROSITE" id="PS50222">
    <property type="entry name" value="EF_HAND_2"/>
    <property type="match status" value="1"/>
</dbReference>
<dbReference type="PANTHER" id="PTHR21847:SF1">
    <property type="entry name" value="EF-HAND CALCIUM-BINDING DOMAIN-CONTAINING PROTEIN 10"/>
    <property type="match status" value="1"/>
</dbReference>
<dbReference type="AlphaFoldDB" id="A0A8T3CFP6"/>
<evidence type="ECO:0000313" key="2">
    <source>
        <dbReference type="EMBL" id="KAI1882132.1"/>
    </source>
</evidence>
<comment type="caution">
    <text evidence="2">The sequence shown here is derived from an EMBL/GenBank/DDBJ whole genome shotgun (WGS) entry which is preliminary data.</text>
</comment>
<dbReference type="GO" id="GO:0005509">
    <property type="term" value="F:calcium ion binding"/>
    <property type="evidence" value="ECO:0007669"/>
    <property type="project" value="InterPro"/>
</dbReference>
<dbReference type="EMBL" id="JAERUA010000025">
    <property type="protein sequence ID" value="KAI1882132.1"/>
    <property type="molecule type" value="Genomic_DNA"/>
</dbReference>
<dbReference type="Gene3D" id="1.20.890.10">
    <property type="entry name" value="cAMP-dependent protein kinase regulatory subunit, dimerization-anchoring domain"/>
    <property type="match status" value="1"/>
</dbReference>
<dbReference type="SUPFAM" id="SSF47391">
    <property type="entry name" value="Dimerization-anchoring domain of cAMP-dependent PK regulatory subunit"/>
    <property type="match status" value="1"/>
</dbReference>
<sequence length="133" mass="15113">MATPREKEAANYLEKHKIPELMNNLTSMLCFHRPENPREFLITQLELMKAARLQAMDCPCLFNESNLDAVFGILDPVKQGYITLSQYKEALTTLGIKDFNECPDGADCDRISQETFMKEAKDCLLKSSATFIT</sequence>
<proteinExistence type="predicted"/>
<dbReference type="InterPro" id="IPR056587">
    <property type="entry name" value="EF_EFCAB10_C"/>
</dbReference>
<reference evidence="2" key="1">
    <citation type="submission" date="2021-01" db="EMBL/GenBank/DDBJ databases">
        <authorList>
            <person name="Zahm M."/>
            <person name="Roques C."/>
            <person name="Cabau C."/>
            <person name="Klopp C."/>
            <person name="Donnadieu C."/>
            <person name="Jouanno E."/>
            <person name="Lampietro C."/>
            <person name="Louis A."/>
            <person name="Herpin A."/>
            <person name="Echchiki A."/>
            <person name="Berthelot C."/>
            <person name="Parey E."/>
            <person name="Roest-Crollius H."/>
            <person name="Braasch I."/>
            <person name="Postlethwait J."/>
            <person name="Bobe J."/>
            <person name="Montfort J."/>
            <person name="Bouchez O."/>
            <person name="Begum T."/>
            <person name="Mejri S."/>
            <person name="Adams A."/>
            <person name="Chen W.-J."/>
            <person name="Guiguen Y."/>
        </authorList>
    </citation>
    <scope>NUCLEOTIDE SEQUENCE</scope>
    <source>
        <tissue evidence="2">Blood</tissue>
    </source>
</reference>
<dbReference type="Pfam" id="PF24548">
    <property type="entry name" value="EF_EFCAB10_C"/>
    <property type="match status" value="1"/>
</dbReference>
<accession>A0A8T3CFP6</accession>
<dbReference type="InterPro" id="IPR002048">
    <property type="entry name" value="EF_hand_dom"/>
</dbReference>
<dbReference type="PANTHER" id="PTHR21847">
    <property type="entry name" value="EF-HAND CALCIUM-BINDING DOMAIN-CONTAINING PROTEIN 10"/>
    <property type="match status" value="1"/>
</dbReference>
<dbReference type="Proteomes" id="UP000829720">
    <property type="component" value="Unassembled WGS sequence"/>
</dbReference>
<evidence type="ECO:0000313" key="3">
    <source>
        <dbReference type="Proteomes" id="UP000829720"/>
    </source>
</evidence>
<name>A0A8T3CFP6_9TELE</name>
<protein>
    <recommendedName>
        <fullName evidence="1">EF-hand domain-containing protein</fullName>
    </recommendedName>
</protein>
<dbReference type="InterPro" id="IPR049760">
    <property type="entry name" value="DD_EFCAB10"/>
</dbReference>
<dbReference type="OrthoDB" id="10260455at2759"/>
<dbReference type="CDD" id="cd22976">
    <property type="entry name" value="DD_EFCAB10"/>
    <property type="match status" value="1"/>
</dbReference>
<evidence type="ECO:0000259" key="1">
    <source>
        <dbReference type="PROSITE" id="PS50222"/>
    </source>
</evidence>
<dbReference type="InterPro" id="IPR039879">
    <property type="entry name" value="EFC10"/>
</dbReference>
<feature type="domain" description="EF-hand" evidence="1">
    <location>
        <begin position="62"/>
        <end position="97"/>
    </location>
</feature>
<gene>
    <name evidence="2" type="ORF">AGOR_G00247530</name>
</gene>
<organism evidence="2 3">
    <name type="scientific">Albula goreensis</name>
    <dbReference type="NCBI Taxonomy" id="1534307"/>
    <lineage>
        <taxon>Eukaryota</taxon>
        <taxon>Metazoa</taxon>
        <taxon>Chordata</taxon>
        <taxon>Craniata</taxon>
        <taxon>Vertebrata</taxon>
        <taxon>Euteleostomi</taxon>
        <taxon>Actinopterygii</taxon>
        <taxon>Neopterygii</taxon>
        <taxon>Teleostei</taxon>
        <taxon>Albuliformes</taxon>
        <taxon>Albulidae</taxon>
        <taxon>Albula</taxon>
    </lineage>
</organism>
<keyword evidence="3" id="KW-1185">Reference proteome</keyword>